<reference evidence="2 3" key="1">
    <citation type="submission" date="2019-10" db="EMBL/GenBank/DDBJ databases">
        <authorList>
            <person name="Palmer J.M."/>
        </authorList>
    </citation>
    <scope>NUCLEOTIDE SEQUENCE [LARGE SCALE GENOMIC DNA]</scope>
    <source>
        <strain evidence="2 3">TWF694</strain>
    </source>
</reference>
<evidence type="ECO:0000313" key="2">
    <source>
        <dbReference type="EMBL" id="KAK6541897.1"/>
    </source>
</evidence>
<keyword evidence="3" id="KW-1185">Reference proteome</keyword>
<keyword evidence="1" id="KW-0732">Signal</keyword>
<accession>A0AAV9XLT8</accession>
<dbReference type="EMBL" id="JAVHJO010000003">
    <property type="protein sequence ID" value="KAK6541897.1"/>
    <property type="molecule type" value="Genomic_DNA"/>
</dbReference>
<comment type="caution">
    <text evidence="2">The sequence shown here is derived from an EMBL/GenBank/DDBJ whole genome shotgun (WGS) entry which is preliminary data.</text>
</comment>
<name>A0AAV9XLT8_9PEZI</name>
<protein>
    <submittedName>
        <fullName evidence="2">Uncharacterized protein</fullName>
    </submittedName>
</protein>
<feature type="signal peptide" evidence="1">
    <location>
        <begin position="1"/>
        <end position="20"/>
    </location>
</feature>
<feature type="chain" id="PRO_5043384692" evidence="1">
    <location>
        <begin position="21"/>
        <end position="54"/>
    </location>
</feature>
<sequence length="54" mass="5548">MKSFAIVMTSIALLLTFASAAPVAVPVPVPEPMKNPCVIPGTIRVGTTCQPGHS</sequence>
<evidence type="ECO:0000313" key="3">
    <source>
        <dbReference type="Proteomes" id="UP001365542"/>
    </source>
</evidence>
<dbReference type="Proteomes" id="UP001365542">
    <property type="component" value="Unassembled WGS sequence"/>
</dbReference>
<proteinExistence type="predicted"/>
<evidence type="ECO:0000256" key="1">
    <source>
        <dbReference type="SAM" id="SignalP"/>
    </source>
</evidence>
<organism evidence="2 3">
    <name type="scientific">Orbilia ellipsospora</name>
    <dbReference type="NCBI Taxonomy" id="2528407"/>
    <lineage>
        <taxon>Eukaryota</taxon>
        <taxon>Fungi</taxon>
        <taxon>Dikarya</taxon>
        <taxon>Ascomycota</taxon>
        <taxon>Pezizomycotina</taxon>
        <taxon>Orbiliomycetes</taxon>
        <taxon>Orbiliales</taxon>
        <taxon>Orbiliaceae</taxon>
        <taxon>Orbilia</taxon>
    </lineage>
</organism>
<dbReference type="AlphaFoldDB" id="A0AAV9XLT8"/>
<gene>
    <name evidence="2" type="ORF">TWF694_007674</name>
</gene>